<dbReference type="KEGG" id="tce:A3L02_00405"/>
<sequence length="76" mass="8810">MYYVSFKCPEFFFTHYITFVPDGEPTLDINLSREVELLRSLGIPLAILTNSSLIWREDVRELLRKATPAGRSLKSF</sequence>
<keyword evidence="2" id="KW-1185">Reference proteome</keyword>
<dbReference type="AlphaFoldDB" id="A0A218NZR8"/>
<organism evidence="1 2">
    <name type="scientific">Thermococcus celer Vu 13 = JCM 8558</name>
    <dbReference type="NCBI Taxonomy" id="1293037"/>
    <lineage>
        <taxon>Archaea</taxon>
        <taxon>Methanobacteriati</taxon>
        <taxon>Methanobacteriota</taxon>
        <taxon>Thermococci</taxon>
        <taxon>Thermococcales</taxon>
        <taxon>Thermococcaceae</taxon>
        <taxon>Thermococcus</taxon>
    </lineage>
</organism>
<proteinExistence type="predicted"/>
<accession>A0A218NZR8</accession>
<evidence type="ECO:0000313" key="2">
    <source>
        <dbReference type="Proteomes" id="UP000197156"/>
    </source>
</evidence>
<dbReference type="EMBL" id="CP014854">
    <property type="protein sequence ID" value="ASI98135.1"/>
    <property type="molecule type" value="Genomic_DNA"/>
</dbReference>
<evidence type="ECO:0000313" key="1">
    <source>
        <dbReference type="EMBL" id="ASI98135.1"/>
    </source>
</evidence>
<reference evidence="1 2" key="1">
    <citation type="submission" date="2016-03" db="EMBL/GenBank/DDBJ databases">
        <title>Complete genome sequence of Thermococcus celer.</title>
        <authorList>
            <person name="Oger P.M."/>
        </authorList>
    </citation>
    <scope>NUCLEOTIDE SEQUENCE [LARGE SCALE GENOMIC DNA]</scope>
    <source>
        <strain evidence="1 2">Vu 13</strain>
    </source>
</reference>
<dbReference type="Proteomes" id="UP000197156">
    <property type="component" value="Chromosome"/>
</dbReference>
<name>A0A218NZR8_THECE</name>
<gene>
    <name evidence="1" type="ORF">A3L02_00405</name>
</gene>
<protein>
    <submittedName>
        <fullName evidence="1">Uncharacterized protein</fullName>
    </submittedName>
</protein>